<gene>
    <name evidence="3" type="ORF">GSLYS_00020162001</name>
</gene>
<comment type="caution">
    <text evidence="3">The sequence shown here is derived from an EMBL/GenBank/DDBJ whole genome shotgun (WGS) entry which is preliminary data.</text>
</comment>
<dbReference type="GO" id="GO:0035267">
    <property type="term" value="C:NuA4 histone acetyltransferase complex"/>
    <property type="evidence" value="ECO:0007669"/>
    <property type="project" value="InterPro"/>
</dbReference>
<keyword evidence="1" id="KW-0175">Coiled coil</keyword>
<dbReference type="EMBL" id="CAXITT010000855">
    <property type="protein sequence ID" value="CAL1546785.1"/>
    <property type="molecule type" value="Genomic_DNA"/>
</dbReference>
<organism evidence="3 4">
    <name type="scientific">Lymnaea stagnalis</name>
    <name type="common">Great pond snail</name>
    <name type="synonym">Helix stagnalis</name>
    <dbReference type="NCBI Taxonomy" id="6523"/>
    <lineage>
        <taxon>Eukaryota</taxon>
        <taxon>Metazoa</taxon>
        <taxon>Spiralia</taxon>
        <taxon>Lophotrochozoa</taxon>
        <taxon>Mollusca</taxon>
        <taxon>Gastropoda</taxon>
        <taxon>Heterobranchia</taxon>
        <taxon>Euthyneura</taxon>
        <taxon>Panpulmonata</taxon>
        <taxon>Hygrophila</taxon>
        <taxon>Lymnaeoidea</taxon>
        <taxon>Lymnaeidae</taxon>
        <taxon>Lymnaea</taxon>
    </lineage>
</organism>
<feature type="region of interest" description="Disordered" evidence="2">
    <location>
        <begin position="206"/>
        <end position="274"/>
    </location>
</feature>
<evidence type="ECO:0008006" key="5">
    <source>
        <dbReference type="Google" id="ProtNLM"/>
    </source>
</evidence>
<feature type="coiled-coil region" evidence="1">
    <location>
        <begin position="126"/>
        <end position="166"/>
    </location>
</feature>
<dbReference type="InterPro" id="IPR024943">
    <property type="entry name" value="Enhancer_polycomb"/>
</dbReference>
<dbReference type="PANTHER" id="PTHR14898">
    <property type="entry name" value="ENHANCER OF POLYCOMB"/>
    <property type="match status" value="1"/>
</dbReference>
<dbReference type="AlphaFoldDB" id="A0AAV2IIW4"/>
<feature type="compositionally biased region" description="Acidic residues" evidence="2">
    <location>
        <begin position="251"/>
        <end position="260"/>
    </location>
</feature>
<evidence type="ECO:0000256" key="1">
    <source>
        <dbReference type="SAM" id="Coils"/>
    </source>
</evidence>
<keyword evidence="4" id="KW-1185">Reference proteome</keyword>
<feature type="region of interest" description="Disordered" evidence="2">
    <location>
        <begin position="379"/>
        <end position="413"/>
    </location>
</feature>
<evidence type="ECO:0000313" key="3">
    <source>
        <dbReference type="EMBL" id="CAL1546785.1"/>
    </source>
</evidence>
<proteinExistence type="predicted"/>
<feature type="compositionally biased region" description="Basic residues" evidence="2">
    <location>
        <begin position="212"/>
        <end position="223"/>
    </location>
</feature>
<dbReference type="Proteomes" id="UP001497497">
    <property type="component" value="Unassembled WGS sequence"/>
</dbReference>
<accession>A0AAV2IIW4</accession>
<protein>
    <recommendedName>
        <fullName evidence="5">Enhancer of polycomb-like protein</fullName>
    </recommendedName>
</protein>
<feature type="region of interest" description="Disordered" evidence="2">
    <location>
        <begin position="1"/>
        <end position="20"/>
    </location>
</feature>
<dbReference type="GO" id="GO:0006357">
    <property type="term" value="P:regulation of transcription by RNA polymerase II"/>
    <property type="evidence" value="ECO:0007669"/>
    <property type="project" value="InterPro"/>
</dbReference>
<feature type="compositionally biased region" description="Acidic residues" evidence="2">
    <location>
        <begin position="1"/>
        <end position="17"/>
    </location>
</feature>
<name>A0AAV2IIW4_LYMST</name>
<sequence>MDQEIPDYDMDSDDDSWLNEQSKKMEITPIKFEEMMDRLEKGSGQQVVTLQEAKLLLKEDDDLIIAVYDYWLNKRLKMQRPLIATVKSEKRDGTTTNNPYVAFRRRTEKMQTRKNRKNDEVSYEKMLKLRRDLQKTLTLLELLKRREKSKKELLQLTIEILEKRNEMEDFSGTALAEAEEEREKHPTFVPPFALNSRGEWVQTYKGEETAPIRKKRQYRKRKQAQQQQQNQIVPHTAVHFQHQQHSSGDIDIMDSSDDDMLSPAMSQSDHEDENDPDGMFAFKRRKHCHYHQPIHSGLGNWPWHGPEEGGRGDKRFRFSLTSLPTGCMAYARRRIGRGGRVIFDRASTTWDETLERLDLNSSHYSSIYSDYITYVRDNHIPHYRPKTPPPEETRHSPSSGSSNGHGGGGHNGGSFFSHSLSDFDVESFQSHREQLLEMQREQQQKLFTEDDRDTSITLDLEHTLTQSELGSRFTLDSASAEFAVRALVDSPNLVALSVLEGTTPSSVSTAAASPVGSRTNSQQFSFSLINKSGDAAGTSGTNGKTLANSISSGKISHSDSAMIAKLPIIASSVLPASVSLLHKSSSAPVLPQVTLPSNAATSSALPSSVSLLSSASSTTILLPHKTNGPLSSTHVKSSGLSTSPAASVLQLNFPASSASLITTIPSLVSTPAVITVAPSSIAAPVTTSSTGNASLQLQRPLNNKVAASTTAGTLYKLPVSATQTSNFDILRSNHEEILFNKDTGIPMDVT</sequence>
<evidence type="ECO:0000313" key="4">
    <source>
        <dbReference type="Proteomes" id="UP001497497"/>
    </source>
</evidence>
<evidence type="ECO:0000256" key="2">
    <source>
        <dbReference type="SAM" id="MobiDB-lite"/>
    </source>
</evidence>
<reference evidence="3 4" key="1">
    <citation type="submission" date="2024-04" db="EMBL/GenBank/DDBJ databases">
        <authorList>
            <consortium name="Genoscope - CEA"/>
            <person name="William W."/>
        </authorList>
    </citation>
    <scope>NUCLEOTIDE SEQUENCE [LARGE SCALE GENOMIC DNA]</scope>
</reference>
<feature type="compositionally biased region" description="Gly residues" evidence="2">
    <location>
        <begin position="403"/>
        <end position="412"/>
    </location>
</feature>